<sequence>MHSDLRPLDGPSEPTAQRPRCTRCLRASTACICQWVRPTPHRVQVLILQHPLEVLNAKGTARLLHLGLPRSRLVVGETFAAEDLQHYLFAPWPDVHASARSAESAASGPPTTVLLYPETPDHGALGLPVPPALPAQALSQPERMRLVVLDGTWRKSRKMLFTNPLLHTLPRLPLQQLPPSAYRIRKAHLPDQLSTLEATCAALAQVEGCDVSGLLAGFEGFVAQQLQWRAV</sequence>
<keyword evidence="4" id="KW-0819">tRNA processing</keyword>
<dbReference type="EMBL" id="CP036282">
    <property type="protein sequence ID" value="QDL53355.1"/>
    <property type="molecule type" value="Genomic_DNA"/>
</dbReference>
<comment type="similarity">
    <text evidence="5">Belongs to the TDD superfamily. DTWD2 family.</text>
</comment>
<dbReference type="GO" id="GO:0016432">
    <property type="term" value="F:tRNA-uridine aminocarboxypropyltransferase activity"/>
    <property type="evidence" value="ECO:0007669"/>
    <property type="project" value="UniProtKB-EC"/>
</dbReference>
<dbReference type="AlphaFoldDB" id="A0A515EL17"/>
<reference evidence="8" key="2">
    <citation type="journal article" date="2020" name="Int. J. Syst. Evol. Microbiol.">
        <title>Genomic insights into a novel species Rhodoferax aquaticus sp. nov., isolated from freshwater.</title>
        <authorList>
            <person name="Li T."/>
            <person name="Zhuo Y."/>
            <person name="Jin C.Z."/>
            <person name="Wu X."/>
            <person name="Ko S.R."/>
            <person name="Jin F.J."/>
            <person name="Ahn C.Y."/>
            <person name="Oh H.M."/>
            <person name="Lee H.G."/>
            <person name="Jin L."/>
        </authorList>
    </citation>
    <scope>NUCLEOTIDE SEQUENCE [LARGE SCALE GENOMIC DNA]</scope>
    <source>
        <strain evidence="8">Gr-4</strain>
    </source>
</reference>
<keyword evidence="2" id="KW-0808">Transferase</keyword>
<evidence type="ECO:0000256" key="5">
    <source>
        <dbReference type="ARBA" id="ARBA00034489"/>
    </source>
</evidence>
<evidence type="ECO:0000313" key="7">
    <source>
        <dbReference type="EMBL" id="QDL53355.1"/>
    </source>
</evidence>
<reference evidence="8" key="1">
    <citation type="submission" date="2019-02" db="EMBL/GenBank/DDBJ databases">
        <title>Complete genome sequence of Rhodoferax sp. Gr-4.</title>
        <authorList>
            <person name="Jin L."/>
        </authorList>
    </citation>
    <scope>NUCLEOTIDE SEQUENCE [LARGE SCALE GENOMIC DNA]</scope>
    <source>
        <strain evidence="8">Gr-4</strain>
    </source>
</reference>
<evidence type="ECO:0000256" key="3">
    <source>
        <dbReference type="ARBA" id="ARBA00022691"/>
    </source>
</evidence>
<evidence type="ECO:0000259" key="6">
    <source>
        <dbReference type="SMART" id="SM01144"/>
    </source>
</evidence>
<accession>A0A515EL17</accession>
<evidence type="ECO:0000256" key="4">
    <source>
        <dbReference type="ARBA" id="ARBA00022694"/>
    </source>
</evidence>
<evidence type="ECO:0000313" key="8">
    <source>
        <dbReference type="Proteomes" id="UP000317365"/>
    </source>
</evidence>
<dbReference type="PANTHER" id="PTHR21392:SF0">
    <property type="entry name" value="TRNA-URIDINE AMINOCARBOXYPROPYLTRANSFERASE 2"/>
    <property type="match status" value="1"/>
</dbReference>
<dbReference type="RefSeq" id="WP_142809154.1">
    <property type="nucleotide sequence ID" value="NZ_CP036282.1"/>
</dbReference>
<organism evidence="7 8">
    <name type="scientific">Rhodoferax aquaticus</name>
    <dbReference type="NCBI Taxonomy" id="2527691"/>
    <lineage>
        <taxon>Bacteria</taxon>
        <taxon>Pseudomonadati</taxon>
        <taxon>Pseudomonadota</taxon>
        <taxon>Betaproteobacteria</taxon>
        <taxon>Burkholderiales</taxon>
        <taxon>Comamonadaceae</taxon>
        <taxon>Rhodoferax</taxon>
    </lineage>
</organism>
<dbReference type="Proteomes" id="UP000317365">
    <property type="component" value="Chromosome"/>
</dbReference>
<protein>
    <recommendedName>
        <fullName evidence="1">tRNA-uridine aminocarboxypropyltransferase</fullName>
        <ecNumber evidence="1">2.5.1.25</ecNumber>
    </recommendedName>
</protein>
<keyword evidence="8" id="KW-1185">Reference proteome</keyword>
<gene>
    <name evidence="7" type="ORF">EXZ61_03725</name>
</gene>
<dbReference type="InterPro" id="IPR005636">
    <property type="entry name" value="DTW"/>
</dbReference>
<dbReference type="InterPro" id="IPR039262">
    <property type="entry name" value="DTWD2/TAPT"/>
</dbReference>
<dbReference type="PANTHER" id="PTHR21392">
    <property type="entry name" value="TRNA-URIDINE AMINOCARBOXYPROPYLTRANSFERASE 2"/>
    <property type="match status" value="1"/>
</dbReference>
<name>A0A515EL17_9BURK</name>
<dbReference type="Pfam" id="PF03942">
    <property type="entry name" value="DTW"/>
    <property type="match status" value="1"/>
</dbReference>
<evidence type="ECO:0000256" key="2">
    <source>
        <dbReference type="ARBA" id="ARBA00022679"/>
    </source>
</evidence>
<proteinExistence type="inferred from homology"/>
<dbReference type="EC" id="2.5.1.25" evidence="1"/>
<feature type="domain" description="DTW" evidence="6">
    <location>
        <begin position="17"/>
        <end position="230"/>
    </location>
</feature>
<keyword evidence="3" id="KW-0949">S-adenosyl-L-methionine</keyword>
<evidence type="ECO:0000256" key="1">
    <source>
        <dbReference type="ARBA" id="ARBA00012386"/>
    </source>
</evidence>
<dbReference type="KEGG" id="rhg:EXZ61_03725"/>
<dbReference type="SMART" id="SM01144">
    <property type="entry name" value="DTW"/>
    <property type="match status" value="1"/>
</dbReference>
<dbReference type="GO" id="GO:0008033">
    <property type="term" value="P:tRNA processing"/>
    <property type="evidence" value="ECO:0007669"/>
    <property type="project" value="UniProtKB-KW"/>
</dbReference>